<evidence type="ECO:0000259" key="2">
    <source>
        <dbReference type="Pfam" id="PF18962"/>
    </source>
</evidence>
<dbReference type="OrthoDB" id="906679at2"/>
<name>A0A1T5MD73_9BACT</name>
<evidence type="ECO:0000256" key="1">
    <source>
        <dbReference type="SAM" id="SignalP"/>
    </source>
</evidence>
<feature type="domain" description="Secretion system C-terminal sorting" evidence="2">
    <location>
        <begin position="1439"/>
        <end position="1510"/>
    </location>
</feature>
<organism evidence="3 4">
    <name type="scientific">Ohtaekwangia koreensis</name>
    <dbReference type="NCBI Taxonomy" id="688867"/>
    <lineage>
        <taxon>Bacteria</taxon>
        <taxon>Pseudomonadati</taxon>
        <taxon>Bacteroidota</taxon>
        <taxon>Cytophagia</taxon>
        <taxon>Cytophagales</taxon>
        <taxon>Fulvivirgaceae</taxon>
        <taxon>Ohtaekwangia</taxon>
    </lineage>
</organism>
<dbReference type="Proteomes" id="UP000190961">
    <property type="component" value="Unassembled WGS sequence"/>
</dbReference>
<evidence type="ECO:0000313" key="3">
    <source>
        <dbReference type="EMBL" id="SKC86033.1"/>
    </source>
</evidence>
<protein>
    <submittedName>
        <fullName evidence="3">Por secretion system C-terminal sorting domain-containing protein</fullName>
    </submittedName>
</protein>
<dbReference type="EMBL" id="FUZU01000004">
    <property type="protein sequence ID" value="SKC86033.1"/>
    <property type="molecule type" value="Genomic_DNA"/>
</dbReference>
<reference evidence="3 4" key="1">
    <citation type="submission" date="2017-02" db="EMBL/GenBank/DDBJ databases">
        <authorList>
            <person name="Peterson S.W."/>
        </authorList>
    </citation>
    <scope>NUCLEOTIDE SEQUENCE [LARGE SCALE GENOMIC DNA]</scope>
    <source>
        <strain evidence="3 4">DSM 25262</strain>
    </source>
</reference>
<keyword evidence="1" id="KW-0732">Signal</keyword>
<dbReference type="STRING" id="688867.SAMN05660236_5037"/>
<sequence length="1512" mass="157164">MKPALILVRVVSAWMFVLLSSAAFSQSITTSAITGSPFCAGASVSVAYTISGSFTAGNVFTAQLSDATGSFTSPVTIGTLTATNAGTITASIPFTQASGTAYRIRVVSSTPAITGSNNGSNLTINALTLAAPTFTPTAFCQGQAFTITYTTNCNFTNTPTANTFTAQLSDAVGSFASPVTIGTNTSVASGTISATIPAGTPAGSAYRIRIVSSNPSLTSATNGTDLSIAAPSGDPTVSGNGVWNVYAYAGTSFTSYYGYYTENNLSFNSANRWAAATSPSNADNTSGQAYQGCPITSASTYSFIYKRSSFTCGYYQIDIPTHDDNVTLFIDGVQVYQHVGCCDAHTNVWSGFLGASSSVEARVQNVGAGNGFLSMQFSTSTIPLTLSPPATVCSGTPTTLTVSSPVTLSYAWAPTATLTPSTGASVEARPTATTTYTVTGTDATTSCSVSSSVLITVAASPTTTMAPSISTICSGVTTVTLTASGANSYTWSPSAGLNTTTGNTVIANPSVTTTYTVTGSNNCTTSTASRLITVQNTPPGSAPSPSTFGSGAWNIYCYEGTGFSNYYGYYTENNLNFNTTSRWTNSVGPSVANASSGTAYTGCSVSSTYYSMSFKRTNIACGYYQIDLPLHDDNITLYIDGVQVFQHNGCCDAHTNAWTGFIGPTTTVELRLINNSGPGSLQFSMNPSTSTPVSANTPVTICAGTSTTLTATSAITGATYSWAPSNAANNGTVASPNNATTVVSPVVSDSYIATVTDAAKTGCTATTSVPVTIDPLSNTTVTPTTGSTYCPGTPFTLTASGASSYTWSANTGASGGLSSTSGFQVTASPTVTTTYTVTGSNNCNTKDAPVTITINPLPAITTFPTGTWNVYAFNSTVIGTNYSGYYTENGSGASGYDFNTTTRWANNAAPSTANATNGTAYQGCALGVSNYTLSFKRTGFTCGIYQINIPAHDDNFTLLINGTQVAQHNGCCDTHTAIWTGALYTSSTVELRLLQGGGTAYLNVQFVPVTQPASQSVWIGATSTDWFTASNWCGSVPTTTTDVLIPSAGPISMPVIATSGAVCRNITINSAVAVGTYNSAIPAATLATSTTLNLQVYGSWQNNGGFTANSGTVEFIGTNASSTISGAATQTFHNLVINKTNNITISSGTQQVRNVLTLTNGILFQNGILEILNGASVTGASNASHVDGDIKKIGNTAFTFPVGDNGVYRPISMSAPSLTTDHFTAQYFYSNPTVIYPNSQRDASIDHVSGGEYWTLNRTGGTSNVNVTLSWDTNSGIVNDLSALRVARWDASLGRWKDHGNGGTTGNTTTGTIITSAAVTSFSPFALSSSTGANPLPVVLLSFTAAKDSENNVQLKWSTASEINSDYFQIERSKDGKYFQSIGKVKAAGNTANRVDYTYIDNAPFAGSSYYKLKQVDFDGTSTYSKVRFVESVDNVLSVYPNPTSDFLRIESNGAGIATIKVRNEMGYILKVPFTETDGNFILNTASLAAGIYILEIQQEARTTVHKVVIEK</sequence>
<keyword evidence="4" id="KW-1185">Reference proteome</keyword>
<dbReference type="RefSeq" id="WP_079689544.1">
    <property type="nucleotide sequence ID" value="NZ_FUZU01000004.1"/>
</dbReference>
<feature type="signal peptide" evidence="1">
    <location>
        <begin position="1"/>
        <end position="25"/>
    </location>
</feature>
<feature type="chain" id="PRO_5012482285" evidence="1">
    <location>
        <begin position="26"/>
        <end position="1512"/>
    </location>
</feature>
<evidence type="ECO:0000313" key="4">
    <source>
        <dbReference type="Proteomes" id="UP000190961"/>
    </source>
</evidence>
<gene>
    <name evidence="3" type="ORF">SAMN05660236_5037</name>
</gene>
<accession>A0A1T5MD73</accession>
<dbReference type="Pfam" id="PF18962">
    <property type="entry name" value="Por_Secre_tail"/>
    <property type="match status" value="1"/>
</dbReference>
<dbReference type="InterPro" id="IPR026444">
    <property type="entry name" value="Secre_tail"/>
</dbReference>
<dbReference type="NCBIfam" id="TIGR04183">
    <property type="entry name" value="Por_Secre_tail"/>
    <property type="match status" value="1"/>
</dbReference>
<proteinExistence type="predicted"/>